<dbReference type="SUPFAM" id="SSF54637">
    <property type="entry name" value="Thioesterase/thiol ester dehydrase-isomerase"/>
    <property type="match status" value="1"/>
</dbReference>
<keyword evidence="2" id="KW-1185">Reference proteome</keyword>
<organism evidence="1 2">
    <name type="scientific">Streptomyces liangshanensis</name>
    <dbReference type="NCBI Taxonomy" id="2717324"/>
    <lineage>
        <taxon>Bacteria</taxon>
        <taxon>Bacillati</taxon>
        <taxon>Actinomycetota</taxon>
        <taxon>Actinomycetes</taxon>
        <taxon>Kitasatosporales</taxon>
        <taxon>Streptomycetaceae</taxon>
        <taxon>Streptomyces</taxon>
    </lineage>
</organism>
<dbReference type="Proteomes" id="UP000501179">
    <property type="component" value="Chromosome"/>
</dbReference>
<reference evidence="1 2" key="1">
    <citation type="submission" date="2020-03" db="EMBL/GenBank/DDBJ databases">
        <title>A novel species.</title>
        <authorList>
            <person name="Gao J."/>
        </authorList>
    </citation>
    <scope>NUCLEOTIDE SEQUENCE [LARGE SCALE GENOMIC DNA]</scope>
    <source>
        <strain evidence="1 2">QMT-12</strain>
    </source>
</reference>
<dbReference type="InterPro" id="IPR029069">
    <property type="entry name" value="HotDog_dom_sf"/>
</dbReference>
<dbReference type="RefSeq" id="WP_167023200.1">
    <property type="nucleotide sequence ID" value="NZ_CP050177.1"/>
</dbReference>
<evidence type="ECO:0000313" key="1">
    <source>
        <dbReference type="EMBL" id="QIQ01357.1"/>
    </source>
</evidence>
<dbReference type="Gene3D" id="3.10.129.10">
    <property type="entry name" value="Hotdog Thioesterase"/>
    <property type="match status" value="1"/>
</dbReference>
<dbReference type="EMBL" id="CP050177">
    <property type="protein sequence ID" value="QIQ01357.1"/>
    <property type="molecule type" value="Genomic_DNA"/>
</dbReference>
<dbReference type="AlphaFoldDB" id="A0A6G9GTT8"/>
<dbReference type="Pfam" id="PF13279">
    <property type="entry name" value="4HBT_2"/>
    <property type="match status" value="1"/>
</dbReference>
<sequence>MARTVQDTALPKSEFGVLMPVNVFFDDFDPFGMLHNSRYQILVERAFVAFWRDVGIGGSTGLEKDAFNVVKAFTVIYDAPVTAYGEHAVHLWMERMGNTSATVGFRVCSIDGVTTYAHGSRTVVRLDSITLQPTPWSDRVREIARTIEGPQGRIE</sequence>
<evidence type="ECO:0000313" key="2">
    <source>
        <dbReference type="Proteomes" id="UP000501179"/>
    </source>
</evidence>
<dbReference type="CDD" id="cd00586">
    <property type="entry name" value="4HBT"/>
    <property type="match status" value="1"/>
</dbReference>
<name>A0A6G9GTT8_9ACTN</name>
<gene>
    <name evidence="1" type="ORF">HA039_02755</name>
</gene>
<accession>A0A6G9GTT8</accession>
<proteinExistence type="predicted"/>
<protein>
    <submittedName>
        <fullName evidence="1">Acyl-CoA thioesterase</fullName>
    </submittedName>
</protein>
<dbReference type="KEGG" id="slia:HA039_02755"/>